<protein>
    <recommendedName>
        <fullName evidence="1">Nucleolar 27S pre-rRNA processing Urb2/Npa2 C-terminal domain-containing protein</fullName>
    </recommendedName>
</protein>
<dbReference type="Proteomes" id="UP000799439">
    <property type="component" value="Unassembled WGS sequence"/>
</dbReference>
<evidence type="ECO:0000259" key="1">
    <source>
        <dbReference type="Pfam" id="PF10441"/>
    </source>
</evidence>
<dbReference type="EMBL" id="ML996083">
    <property type="protein sequence ID" value="KAF2154685.1"/>
    <property type="molecule type" value="Genomic_DNA"/>
</dbReference>
<comment type="caution">
    <text evidence="2">The sequence shown here is derived from an EMBL/GenBank/DDBJ whole genome shotgun (WGS) entry which is preliminary data.</text>
</comment>
<evidence type="ECO:0000313" key="2">
    <source>
        <dbReference type="EMBL" id="KAF2154685.1"/>
    </source>
</evidence>
<dbReference type="InterPro" id="IPR018849">
    <property type="entry name" value="Urb2/Npa2_C"/>
</dbReference>
<name>A0A9P4J5X0_9PEZI</name>
<organism evidence="2 3">
    <name type="scientific">Myriangium duriaei CBS 260.36</name>
    <dbReference type="NCBI Taxonomy" id="1168546"/>
    <lineage>
        <taxon>Eukaryota</taxon>
        <taxon>Fungi</taxon>
        <taxon>Dikarya</taxon>
        <taxon>Ascomycota</taxon>
        <taxon>Pezizomycotina</taxon>
        <taxon>Dothideomycetes</taxon>
        <taxon>Dothideomycetidae</taxon>
        <taxon>Myriangiales</taxon>
        <taxon>Myriangiaceae</taxon>
        <taxon>Myriangium</taxon>
    </lineage>
</organism>
<gene>
    <name evidence="2" type="ORF">K461DRAFT_275841</name>
</gene>
<evidence type="ECO:0000313" key="3">
    <source>
        <dbReference type="Proteomes" id="UP000799439"/>
    </source>
</evidence>
<accession>A0A9P4J5X0</accession>
<sequence>MAEIKTPSLQRLLSLDKSFDGLNERIESAADIIRLPLDRTDQIVLGSGNYGRHEFVFRWIVEKLKNDAVARANPLAWALLRRLLTALPTLRIPKLLANAGVTAVVVSALADHFQNQANPAASADLDLSESTKTKKRKRPLAPEATVTTYAQQYEIFVELSKLLHTVDLPTTHHLTVDLTKFWFLALVSLSQHTTDQTKPHNEQLFTSEIQFITKLWTTTTRTVMKPEVESSFSQDVAWPVLLLAAQLDQLGLSQPEAFARDFIRKELLIASHDMFLKSLLSGTSKAKVQQEVQKRCAPITTHLSTYLKSSDRNLQRKRESLVSRLLSLFFEDCYKLKNHHTPRERRAHGKWIEALFLHISSIVDQIYPNTTTVESKRHLVMSMLNNVETGGDALTGLVLEKVVLDFGNLATELSIAENRRPDFGVIARVMVLDPAIFHEGQQNPTLTLQCLLNNISLHSSRADVSAQSTEVEEWVNRIALPLITAQAQPQRAERFFEVWTTTLEVYDLKSSGPWCLWQHPKVRDALASLVEKSLDIVTTRRILNRTIALFKSDAAHTSKVSEKQTSAISTSSLALAIILDVIRSDEAVDELRTTYQEVIQLTINSLSALRKNRVSRTHFWQLLVRLNQLIVSDYDSVADADFVAQSLRDQVHCFEDAVQSLLKLAAEQSLDVCSIAAALNYTSQMVFCCADHGINLEKVSSAVSKIFSLSEDERKQLAPCKDLSLIGHNSVVAQYPQQVACAFARYPSMHNAGESQQENFIAGTDLLRLLQRQPMDDWSESLFLRIFKLLSGRNTPSDSNERQEITEVVEWEYLDSSFMLRLLAEQGRNQILCLISRYKTFSEVLGSFLQGWKSEENDSIARLNNMLGFCIRFASLSQFDKATREERMKAFSNIHNLGKIIDKQAARQTTEAVMLFEDLCPVVLAKIDLTADECSNADGMIAIVNKYLRKYTLKSSQPAQSSLARCCLVWLDSKNLSHLIDREVIKTAAEEIARISHNPIKADDDSLRLCVQALSLPESYWQATGSEIVSAIEEAKGHCTRAASSSDDLARIFTGSTLFPDGVWQGALHKALGSLKADTEGEDVHAERRWPVVLAREMLLGKDLGPHLHHKRERQLSQTISSEWSTLSISRLACMLLEPGSPGIRIDNLAFAGLLIQALPATIPQPLFECSAARGIVPVIRTAIETCTEAREFNAAMQSIAIIVKNKRWLVNQINLEGLLSTMHKLCSPSSRIRDTTKCRFFFNDICNVLRLILQFHRPSLGGRLHIVIPVLRQLMACLFIPGRGSSSHKAQFQRNFQHPPWLDQDTKSLLPTHAQLFTRLIALLCNPPQSTVPGYRAGSDQPRLTDVVREARLHVSEFVPALIHAFCHFQLHGILGEGMKEVLAPAIHAMFDVMDMAEPEDKRVIALGASMNKAELALLRKEHGEWKRFGRWRGA</sequence>
<proteinExistence type="predicted"/>
<feature type="domain" description="Nucleolar 27S pre-rRNA processing Urb2/Npa2 C-terminal" evidence="1">
    <location>
        <begin position="1195"/>
        <end position="1435"/>
    </location>
</feature>
<dbReference type="OrthoDB" id="160374at2759"/>
<reference evidence="2" key="1">
    <citation type="journal article" date="2020" name="Stud. Mycol.">
        <title>101 Dothideomycetes genomes: a test case for predicting lifestyles and emergence of pathogens.</title>
        <authorList>
            <person name="Haridas S."/>
            <person name="Albert R."/>
            <person name="Binder M."/>
            <person name="Bloem J."/>
            <person name="Labutti K."/>
            <person name="Salamov A."/>
            <person name="Andreopoulos B."/>
            <person name="Baker S."/>
            <person name="Barry K."/>
            <person name="Bills G."/>
            <person name="Bluhm B."/>
            <person name="Cannon C."/>
            <person name="Castanera R."/>
            <person name="Culley D."/>
            <person name="Daum C."/>
            <person name="Ezra D."/>
            <person name="Gonzalez J."/>
            <person name="Henrissat B."/>
            <person name="Kuo A."/>
            <person name="Liang C."/>
            <person name="Lipzen A."/>
            <person name="Lutzoni F."/>
            <person name="Magnuson J."/>
            <person name="Mondo S."/>
            <person name="Nolan M."/>
            <person name="Ohm R."/>
            <person name="Pangilinan J."/>
            <person name="Park H.-J."/>
            <person name="Ramirez L."/>
            <person name="Alfaro M."/>
            <person name="Sun H."/>
            <person name="Tritt A."/>
            <person name="Yoshinaga Y."/>
            <person name="Zwiers L.-H."/>
            <person name="Turgeon B."/>
            <person name="Goodwin S."/>
            <person name="Spatafora J."/>
            <person name="Crous P."/>
            <person name="Grigoriev I."/>
        </authorList>
    </citation>
    <scope>NUCLEOTIDE SEQUENCE</scope>
    <source>
        <strain evidence="2">CBS 260.36</strain>
    </source>
</reference>
<dbReference type="Pfam" id="PF10441">
    <property type="entry name" value="Urb2"/>
    <property type="match status" value="1"/>
</dbReference>
<keyword evidence="3" id="KW-1185">Reference proteome</keyword>